<keyword evidence="2" id="KW-0812">Transmembrane</keyword>
<feature type="chain" id="PRO_5042076446" evidence="3">
    <location>
        <begin position="25"/>
        <end position="261"/>
    </location>
</feature>
<keyword evidence="3" id="KW-0732">Signal</keyword>
<accession>A0AAE1C0R8</accession>
<dbReference type="AlphaFoldDB" id="A0AAE1C0R8"/>
<gene>
    <name evidence="4" type="ORF">Pcinc_034909</name>
</gene>
<keyword evidence="2" id="KW-1133">Transmembrane helix</keyword>
<dbReference type="Proteomes" id="UP001286313">
    <property type="component" value="Unassembled WGS sequence"/>
</dbReference>
<dbReference type="EMBL" id="JAWQEG010005166">
    <property type="protein sequence ID" value="KAK3858934.1"/>
    <property type="molecule type" value="Genomic_DNA"/>
</dbReference>
<proteinExistence type="predicted"/>
<keyword evidence="2" id="KW-0472">Membrane</keyword>
<comment type="caution">
    <text evidence="4">The sequence shown here is derived from an EMBL/GenBank/DDBJ whole genome shotgun (WGS) entry which is preliminary data.</text>
</comment>
<feature type="transmembrane region" description="Helical" evidence="2">
    <location>
        <begin position="184"/>
        <end position="203"/>
    </location>
</feature>
<evidence type="ECO:0000313" key="4">
    <source>
        <dbReference type="EMBL" id="KAK3858934.1"/>
    </source>
</evidence>
<name>A0AAE1C0R8_PETCI</name>
<sequence>MTYYKRQLLVLSVYLCTCSHLATPTTTFYLDPSTPNDSLATPTPTHYFNPSTPYLSLAMPYLTLHPARIKSFLENHDQQGWNTRIGNNEELREVKENEEHNISKDGSKRNITEGSVRSKETEENRVGFGKIDKMMMVTGVEKRNIKAKKKVIRKEDVAMARVMEGRRKKKSDCPPASPPDQLSMFNFLSFTVLLVQMIINLAVNNNNNNNNNNRNNNNNNNDNQNDNVIENVNVVENEAGCVPHYPQPPARPRRPHPKQRL</sequence>
<evidence type="ECO:0000256" key="2">
    <source>
        <dbReference type="SAM" id="Phobius"/>
    </source>
</evidence>
<protein>
    <submittedName>
        <fullName evidence="4">Uncharacterized protein</fullName>
    </submittedName>
</protein>
<feature type="region of interest" description="Disordered" evidence="1">
    <location>
        <begin position="95"/>
        <end position="123"/>
    </location>
</feature>
<feature type="region of interest" description="Disordered" evidence="1">
    <location>
        <begin position="240"/>
        <end position="261"/>
    </location>
</feature>
<feature type="signal peptide" evidence="3">
    <location>
        <begin position="1"/>
        <end position="24"/>
    </location>
</feature>
<keyword evidence="5" id="KW-1185">Reference proteome</keyword>
<organism evidence="4 5">
    <name type="scientific">Petrolisthes cinctipes</name>
    <name type="common">Flat porcelain crab</name>
    <dbReference type="NCBI Taxonomy" id="88211"/>
    <lineage>
        <taxon>Eukaryota</taxon>
        <taxon>Metazoa</taxon>
        <taxon>Ecdysozoa</taxon>
        <taxon>Arthropoda</taxon>
        <taxon>Crustacea</taxon>
        <taxon>Multicrustacea</taxon>
        <taxon>Malacostraca</taxon>
        <taxon>Eumalacostraca</taxon>
        <taxon>Eucarida</taxon>
        <taxon>Decapoda</taxon>
        <taxon>Pleocyemata</taxon>
        <taxon>Anomura</taxon>
        <taxon>Galatheoidea</taxon>
        <taxon>Porcellanidae</taxon>
        <taxon>Petrolisthes</taxon>
    </lineage>
</organism>
<evidence type="ECO:0000256" key="3">
    <source>
        <dbReference type="SAM" id="SignalP"/>
    </source>
</evidence>
<feature type="compositionally biased region" description="Basic residues" evidence="1">
    <location>
        <begin position="251"/>
        <end position="261"/>
    </location>
</feature>
<reference evidence="4" key="1">
    <citation type="submission" date="2023-10" db="EMBL/GenBank/DDBJ databases">
        <title>Genome assemblies of two species of porcelain crab, Petrolisthes cinctipes and Petrolisthes manimaculis (Anomura: Porcellanidae).</title>
        <authorList>
            <person name="Angst P."/>
        </authorList>
    </citation>
    <scope>NUCLEOTIDE SEQUENCE</scope>
    <source>
        <strain evidence="4">PB745_01</strain>
        <tissue evidence="4">Gill</tissue>
    </source>
</reference>
<evidence type="ECO:0000313" key="5">
    <source>
        <dbReference type="Proteomes" id="UP001286313"/>
    </source>
</evidence>
<evidence type="ECO:0000256" key="1">
    <source>
        <dbReference type="SAM" id="MobiDB-lite"/>
    </source>
</evidence>